<name>A0A6G0T2U5_APHGL</name>
<gene>
    <name evidence="1" type="ORF">AGLY_015020</name>
</gene>
<organism evidence="1 2">
    <name type="scientific">Aphis glycines</name>
    <name type="common">Soybean aphid</name>
    <dbReference type="NCBI Taxonomy" id="307491"/>
    <lineage>
        <taxon>Eukaryota</taxon>
        <taxon>Metazoa</taxon>
        <taxon>Ecdysozoa</taxon>
        <taxon>Arthropoda</taxon>
        <taxon>Hexapoda</taxon>
        <taxon>Insecta</taxon>
        <taxon>Pterygota</taxon>
        <taxon>Neoptera</taxon>
        <taxon>Paraneoptera</taxon>
        <taxon>Hemiptera</taxon>
        <taxon>Sternorrhyncha</taxon>
        <taxon>Aphidomorpha</taxon>
        <taxon>Aphidoidea</taxon>
        <taxon>Aphididae</taxon>
        <taxon>Aphidini</taxon>
        <taxon>Aphis</taxon>
        <taxon>Aphis</taxon>
    </lineage>
</organism>
<proteinExistence type="predicted"/>
<sequence length="171" mass="19671">MYMMAAVPRKSRLNPQTMNSDLISVQNGLINIYQIDNRIDYLRFYIMKVALITKNNTYVLYMNNVKINQLIHLDYNIKPKSYVSKFRISWGTYLERLKPLLECYHINPDVKIEKCVIGKIKKKSPDERLNNQQLKLGAMSTTAASAPEDTAPFTAVALKSMITATNELHPE</sequence>
<dbReference type="EMBL" id="VYZN01000065">
    <property type="protein sequence ID" value="KAE9524970.1"/>
    <property type="molecule type" value="Genomic_DNA"/>
</dbReference>
<keyword evidence="2" id="KW-1185">Reference proteome</keyword>
<evidence type="ECO:0000313" key="1">
    <source>
        <dbReference type="EMBL" id="KAE9524970.1"/>
    </source>
</evidence>
<reference evidence="1 2" key="1">
    <citation type="submission" date="2019-08" db="EMBL/GenBank/DDBJ databases">
        <title>The genome of the soybean aphid Biotype 1, its phylome, world population structure and adaptation to the North American continent.</title>
        <authorList>
            <person name="Giordano R."/>
            <person name="Donthu R.K."/>
            <person name="Hernandez A.G."/>
            <person name="Wright C.L."/>
            <person name="Zimin A.V."/>
        </authorList>
    </citation>
    <scope>NUCLEOTIDE SEQUENCE [LARGE SCALE GENOMIC DNA]</scope>
    <source>
        <tissue evidence="1">Whole aphids</tissue>
    </source>
</reference>
<dbReference type="Proteomes" id="UP000475862">
    <property type="component" value="Unassembled WGS sequence"/>
</dbReference>
<comment type="caution">
    <text evidence="1">The sequence shown here is derived from an EMBL/GenBank/DDBJ whole genome shotgun (WGS) entry which is preliminary data.</text>
</comment>
<dbReference type="AlphaFoldDB" id="A0A6G0T2U5"/>
<accession>A0A6G0T2U5</accession>
<protein>
    <submittedName>
        <fullName evidence="1">Uncharacterized protein</fullName>
    </submittedName>
</protein>
<evidence type="ECO:0000313" key="2">
    <source>
        <dbReference type="Proteomes" id="UP000475862"/>
    </source>
</evidence>